<dbReference type="RefSeq" id="WP_245688728.1">
    <property type="nucleotide sequence ID" value="NZ_FNAS01000001.1"/>
</dbReference>
<keyword evidence="9" id="KW-0407">Ion channel</keyword>
<keyword evidence="2" id="KW-0813">Transport</keyword>
<keyword evidence="3 10" id="KW-0812">Transmembrane</keyword>
<dbReference type="Pfam" id="PF00497">
    <property type="entry name" value="SBP_bac_3"/>
    <property type="match status" value="1"/>
</dbReference>
<dbReference type="Gene3D" id="3.40.190.10">
    <property type="entry name" value="Periplasmic binding protein-like II"/>
    <property type="match status" value="2"/>
</dbReference>
<evidence type="ECO:0000313" key="13">
    <source>
        <dbReference type="Proteomes" id="UP000198517"/>
    </source>
</evidence>
<keyword evidence="5" id="KW-0406">Ion transport</keyword>
<feature type="domain" description="Solute-binding protein family 3/N-terminal" evidence="11">
    <location>
        <begin position="36"/>
        <end position="357"/>
    </location>
</feature>
<dbReference type="PRINTS" id="PR00169">
    <property type="entry name" value="KCHANNEL"/>
</dbReference>
<accession>A0A1G6YA33</accession>
<feature type="transmembrane region" description="Helical" evidence="10">
    <location>
        <begin position="7"/>
        <end position="27"/>
    </location>
</feature>
<dbReference type="Proteomes" id="UP000198517">
    <property type="component" value="Unassembled WGS sequence"/>
</dbReference>
<evidence type="ECO:0000256" key="4">
    <source>
        <dbReference type="ARBA" id="ARBA00022989"/>
    </source>
</evidence>
<organism evidence="12 13">
    <name type="scientific">Riemerella columbipharyngis</name>
    <dbReference type="NCBI Taxonomy" id="1071918"/>
    <lineage>
        <taxon>Bacteria</taxon>
        <taxon>Pseudomonadati</taxon>
        <taxon>Bacteroidota</taxon>
        <taxon>Flavobacteriia</taxon>
        <taxon>Flavobacteriales</taxon>
        <taxon>Weeksellaceae</taxon>
        <taxon>Riemerella</taxon>
    </lineage>
</organism>
<keyword evidence="7" id="KW-0675">Receptor</keyword>
<evidence type="ECO:0000313" key="12">
    <source>
        <dbReference type="EMBL" id="SDD87220.1"/>
    </source>
</evidence>
<proteinExistence type="predicted"/>
<protein>
    <submittedName>
        <fullName evidence="12">Ligand-gated ion channel</fullName>
    </submittedName>
</protein>
<evidence type="ECO:0000256" key="1">
    <source>
        <dbReference type="ARBA" id="ARBA00004141"/>
    </source>
</evidence>
<keyword evidence="6 10" id="KW-0472">Membrane</keyword>
<gene>
    <name evidence="12" type="ORF">SAMN05421544_10185</name>
</gene>
<keyword evidence="13" id="KW-1185">Reference proteome</keyword>
<dbReference type="SUPFAM" id="SSF81324">
    <property type="entry name" value="Voltage-gated potassium channels"/>
    <property type="match status" value="1"/>
</dbReference>
<dbReference type="Gene3D" id="1.10.287.70">
    <property type="match status" value="1"/>
</dbReference>
<dbReference type="Pfam" id="PF00060">
    <property type="entry name" value="Lig_chan"/>
    <property type="match status" value="1"/>
</dbReference>
<dbReference type="AlphaFoldDB" id="A0A1G6YA33"/>
<dbReference type="PANTHER" id="PTHR18966">
    <property type="entry name" value="IONOTROPIC GLUTAMATE RECEPTOR"/>
    <property type="match status" value="1"/>
</dbReference>
<evidence type="ECO:0000256" key="7">
    <source>
        <dbReference type="ARBA" id="ARBA00023170"/>
    </source>
</evidence>
<dbReference type="GO" id="GO:0015276">
    <property type="term" value="F:ligand-gated monoatomic ion channel activity"/>
    <property type="evidence" value="ECO:0007669"/>
    <property type="project" value="InterPro"/>
</dbReference>
<dbReference type="InterPro" id="IPR001638">
    <property type="entry name" value="Solute-binding_3/MltF_N"/>
</dbReference>
<dbReference type="EMBL" id="FNAS01000001">
    <property type="protein sequence ID" value="SDD87220.1"/>
    <property type="molecule type" value="Genomic_DNA"/>
</dbReference>
<evidence type="ECO:0000256" key="5">
    <source>
        <dbReference type="ARBA" id="ARBA00023065"/>
    </source>
</evidence>
<keyword evidence="4 10" id="KW-1133">Transmembrane helix</keyword>
<feature type="transmembrane region" description="Helical" evidence="10">
    <location>
        <begin position="210"/>
        <end position="234"/>
    </location>
</feature>
<evidence type="ECO:0000256" key="2">
    <source>
        <dbReference type="ARBA" id="ARBA00022448"/>
    </source>
</evidence>
<dbReference type="GO" id="GO:0016020">
    <property type="term" value="C:membrane"/>
    <property type="evidence" value="ECO:0007669"/>
    <property type="project" value="UniProtKB-SubCell"/>
</dbReference>
<evidence type="ECO:0000259" key="11">
    <source>
        <dbReference type="SMART" id="SM00062"/>
    </source>
</evidence>
<evidence type="ECO:0000256" key="8">
    <source>
        <dbReference type="ARBA" id="ARBA00023180"/>
    </source>
</evidence>
<evidence type="ECO:0000256" key="6">
    <source>
        <dbReference type="ARBA" id="ARBA00023136"/>
    </source>
</evidence>
<dbReference type="InterPro" id="IPR015683">
    <property type="entry name" value="Ionotropic_Glu_rcpt"/>
</dbReference>
<comment type="subcellular location">
    <subcellularLocation>
        <location evidence="1">Membrane</location>
        <topology evidence="1">Multi-pass membrane protein</topology>
    </subcellularLocation>
</comment>
<keyword evidence="8" id="KW-0325">Glycoprotein</keyword>
<evidence type="ECO:0000256" key="3">
    <source>
        <dbReference type="ARBA" id="ARBA00022692"/>
    </source>
</evidence>
<evidence type="ECO:0000256" key="9">
    <source>
        <dbReference type="ARBA" id="ARBA00023303"/>
    </source>
</evidence>
<feature type="transmembrane region" description="Helical" evidence="10">
    <location>
        <begin position="142"/>
        <end position="165"/>
    </location>
</feature>
<dbReference type="InterPro" id="IPR001320">
    <property type="entry name" value="Iontro_rcpt_C"/>
</dbReference>
<evidence type="ECO:0000256" key="10">
    <source>
        <dbReference type="SAM" id="Phobius"/>
    </source>
</evidence>
<dbReference type="SMART" id="SM00062">
    <property type="entry name" value="PBPb"/>
    <property type="match status" value="1"/>
</dbReference>
<sequence length="363" mass="41711">MFRPKKCFSKVFLYLLGMGFFLFFNSFNARSRDAKTVVIGVKVAPPFVEKKGSNFSGLSIDSWELVNKSLDWNYKFKEYKDVNSLLSAVRRGEVDFSINPITVTENRARHFSFTQPYFISNTVMARKKGFIVVTILKNLMTWSFISAVGALATIIFIFGFLIWIFERKKNKEQFGVGRWNGIGEGFWWSAVTMTTVGYGDKTPKTTMGRLIGIVWMFIAVISISSLTAGIASALTVQNLNEGISSIDDLSRFKVETVKNSSTGEFLDYYHIHYKAVNSLAQGVNDIDKDREQIFVYDEPLLYYQIDSLDKRDDIEILPHILRKDYFSYCFPKNSKLRNEVNPVLVSTLKDLRWLKLIKDYQAK</sequence>
<reference evidence="12 13" key="1">
    <citation type="submission" date="2016-10" db="EMBL/GenBank/DDBJ databases">
        <authorList>
            <person name="de Groot N.N."/>
        </authorList>
    </citation>
    <scope>NUCLEOTIDE SEQUENCE [LARGE SCALE GENOMIC DNA]</scope>
    <source>
        <strain evidence="12 13">DSM 24015</strain>
    </source>
</reference>
<dbReference type="STRING" id="1071918.SAMN05421544_10185"/>
<dbReference type="SUPFAM" id="SSF53850">
    <property type="entry name" value="Periplasmic binding protein-like II"/>
    <property type="match status" value="1"/>
</dbReference>
<name>A0A1G6YA33_9FLAO</name>